<organism evidence="2 3">
    <name type="scientific">Lutibaculum baratangense AMV1</name>
    <dbReference type="NCBI Taxonomy" id="631454"/>
    <lineage>
        <taxon>Bacteria</taxon>
        <taxon>Pseudomonadati</taxon>
        <taxon>Pseudomonadota</taxon>
        <taxon>Alphaproteobacteria</taxon>
        <taxon>Hyphomicrobiales</taxon>
        <taxon>Tepidamorphaceae</taxon>
        <taxon>Lutibaculum</taxon>
    </lineage>
</organism>
<evidence type="ECO:0000256" key="1">
    <source>
        <dbReference type="SAM" id="Phobius"/>
    </source>
</evidence>
<protein>
    <submittedName>
        <fullName evidence="2">Uncharacterized protein</fullName>
    </submittedName>
</protein>
<feature type="transmembrane region" description="Helical" evidence="1">
    <location>
        <begin position="16"/>
        <end position="35"/>
    </location>
</feature>
<feature type="transmembrane region" description="Helical" evidence="1">
    <location>
        <begin position="96"/>
        <end position="116"/>
    </location>
</feature>
<feature type="transmembrane region" description="Helical" evidence="1">
    <location>
        <begin position="245"/>
        <end position="273"/>
    </location>
</feature>
<dbReference type="EMBL" id="AWXZ01000011">
    <property type="protein sequence ID" value="ESR27049.1"/>
    <property type="molecule type" value="Genomic_DNA"/>
</dbReference>
<dbReference type="AlphaFoldDB" id="V4RP52"/>
<keyword evidence="1" id="KW-1133">Transmembrane helix</keyword>
<dbReference type="Proteomes" id="UP000017819">
    <property type="component" value="Unassembled WGS sequence"/>
</dbReference>
<sequence>MWHDLRARLLGIRPGRAFGAVVMVAILVAAGFILHHEVEAIDVATVRATMMEVPWPLLLAAAGHVAVAYLMLVTYDYLSIRLLTKSIPFRQVAPTAFVAFSFSNNLGFAVVTGGSLRYRGYRPLGFTAGDVAVVTLYSHVCFFVGGGAILAAAALGDGGALAQALGLPVVVVWGAGAAAAVAIAAYLVLAARVGRPVKLWRFNLPIPRLPIALGQLAASTVDVLVSAGALYLLVPQPFPLDFLTFAAVTIAAIGAGAASHVPGGIGVVEAVLLFSVPVEAKAELLAAILMFRLLYYFAPLAIATTLILIDMASSGRTFLSRARPPG</sequence>
<accession>V4RP52</accession>
<feature type="transmembrane region" description="Helical" evidence="1">
    <location>
        <begin position="167"/>
        <end position="189"/>
    </location>
</feature>
<evidence type="ECO:0000313" key="2">
    <source>
        <dbReference type="EMBL" id="ESR27049.1"/>
    </source>
</evidence>
<feature type="transmembrane region" description="Helical" evidence="1">
    <location>
        <begin position="209"/>
        <end position="233"/>
    </location>
</feature>
<proteinExistence type="predicted"/>
<feature type="transmembrane region" description="Helical" evidence="1">
    <location>
        <begin position="293"/>
        <end position="313"/>
    </location>
</feature>
<reference evidence="2 3" key="1">
    <citation type="journal article" date="2014" name="Genome Announc.">
        <title>Draft Genome Sequence of Lutibaculum baratangense Strain AMV1T, Isolated from a Mud Volcano in Andamans, India.</title>
        <authorList>
            <person name="Singh A."/>
            <person name="Sreenivas A."/>
            <person name="Sathyanarayana Reddy G."/>
            <person name="Pinnaka A.K."/>
            <person name="Shivaji S."/>
        </authorList>
    </citation>
    <scope>NUCLEOTIDE SEQUENCE [LARGE SCALE GENOMIC DNA]</scope>
    <source>
        <strain evidence="2 3">AMV1</strain>
    </source>
</reference>
<feature type="transmembrane region" description="Helical" evidence="1">
    <location>
        <begin position="136"/>
        <end position="155"/>
    </location>
</feature>
<dbReference type="PATRIC" id="fig|631454.5.peg.352"/>
<keyword evidence="1" id="KW-0472">Membrane</keyword>
<feature type="transmembrane region" description="Helical" evidence="1">
    <location>
        <begin position="55"/>
        <end position="75"/>
    </location>
</feature>
<keyword evidence="3" id="KW-1185">Reference proteome</keyword>
<gene>
    <name evidence="2" type="ORF">N177_0359</name>
</gene>
<name>V4RP52_9HYPH</name>
<keyword evidence="1" id="KW-0812">Transmembrane</keyword>
<dbReference type="eggNOG" id="COG0392">
    <property type="taxonomic scope" value="Bacteria"/>
</dbReference>
<evidence type="ECO:0000313" key="3">
    <source>
        <dbReference type="Proteomes" id="UP000017819"/>
    </source>
</evidence>
<comment type="caution">
    <text evidence="2">The sequence shown here is derived from an EMBL/GenBank/DDBJ whole genome shotgun (WGS) entry which is preliminary data.</text>
</comment>